<dbReference type="Proteomes" id="UP000321947">
    <property type="component" value="Unassembled WGS sequence"/>
</dbReference>
<dbReference type="AlphaFoldDB" id="A0A5D3C2J9"/>
<reference evidence="4 5" key="1">
    <citation type="submission" date="2019-08" db="EMBL/GenBank/DDBJ databases">
        <title>Draft genome sequences of two oriental melons (Cucumis melo L. var makuwa).</title>
        <authorList>
            <person name="Kwon S.-Y."/>
        </authorList>
    </citation>
    <scope>NUCLEOTIDE SEQUENCE [LARGE SCALE GENOMIC DNA]</scope>
    <source>
        <strain evidence="5">cv. Chang Bougi</strain>
        <strain evidence="4">cv. SW 3</strain>
        <tissue evidence="3">Leaf</tissue>
    </source>
</reference>
<dbReference type="SUPFAM" id="SSF54160">
    <property type="entry name" value="Chromo domain-like"/>
    <property type="match status" value="1"/>
</dbReference>
<gene>
    <name evidence="3" type="ORF">E5676_scaffold98G00610</name>
    <name evidence="2" type="ORF">E6C27_scaffold262G001320</name>
</gene>
<dbReference type="Proteomes" id="UP000321393">
    <property type="component" value="Unassembled WGS sequence"/>
</dbReference>
<dbReference type="OrthoDB" id="5554229at2759"/>
<feature type="domain" description="Tf2-1-like SH3-like" evidence="1">
    <location>
        <begin position="35"/>
        <end position="62"/>
    </location>
</feature>
<organism evidence="3 5">
    <name type="scientific">Cucumis melo var. makuwa</name>
    <name type="common">Oriental melon</name>
    <dbReference type="NCBI Taxonomy" id="1194695"/>
    <lineage>
        <taxon>Eukaryota</taxon>
        <taxon>Viridiplantae</taxon>
        <taxon>Streptophyta</taxon>
        <taxon>Embryophyta</taxon>
        <taxon>Tracheophyta</taxon>
        <taxon>Spermatophyta</taxon>
        <taxon>Magnoliopsida</taxon>
        <taxon>eudicotyledons</taxon>
        <taxon>Gunneridae</taxon>
        <taxon>Pentapetalae</taxon>
        <taxon>rosids</taxon>
        <taxon>fabids</taxon>
        <taxon>Cucurbitales</taxon>
        <taxon>Cucurbitaceae</taxon>
        <taxon>Benincaseae</taxon>
        <taxon>Cucumis</taxon>
    </lineage>
</organism>
<evidence type="ECO:0000313" key="4">
    <source>
        <dbReference type="Proteomes" id="UP000321393"/>
    </source>
</evidence>
<dbReference type="InterPro" id="IPR056924">
    <property type="entry name" value="SH3_Tf2-1"/>
</dbReference>
<dbReference type="Pfam" id="PF24626">
    <property type="entry name" value="SH3_Tf2-1"/>
    <property type="match status" value="1"/>
</dbReference>
<evidence type="ECO:0000313" key="2">
    <source>
        <dbReference type="EMBL" id="KAA0040562.1"/>
    </source>
</evidence>
<proteinExistence type="predicted"/>
<evidence type="ECO:0000313" key="5">
    <source>
        <dbReference type="Proteomes" id="UP000321947"/>
    </source>
</evidence>
<name>A0A5D3C2J9_CUCMM</name>
<dbReference type="EMBL" id="SSTE01017321">
    <property type="protein sequence ID" value="KAA0040562.1"/>
    <property type="molecule type" value="Genomic_DNA"/>
</dbReference>
<accession>A0A5D3C2J9</accession>
<dbReference type="InterPro" id="IPR016197">
    <property type="entry name" value="Chromo-like_dom_sf"/>
</dbReference>
<dbReference type="EMBL" id="SSTD01013776">
    <property type="protein sequence ID" value="TYK05605.1"/>
    <property type="molecule type" value="Genomic_DNA"/>
</dbReference>
<protein>
    <submittedName>
        <fullName evidence="3">Pyridoxine/pyridoxamine 5'-phosphate oxidase</fullName>
    </submittedName>
</protein>
<sequence>MYIGGIEGAPENCTRENEEIHRFKEKRGGVSSRGYGPVAYKLELPNTAAIHPVFHVSQLKKMLGEHNETQQDIPYITENHEWRAILVEVYGYLKNKMGGWDVLISWKGLPRHEATREAYDEIQQLFPEFHLEDKVNLERECNDRLPIIRQYRRRE</sequence>
<evidence type="ECO:0000259" key="1">
    <source>
        <dbReference type="Pfam" id="PF24626"/>
    </source>
</evidence>
<evidence type="ECO:0000313" key="3">
    <source>
        <dbReference type="EMBL" id="TYK05605.1"/>
    </source>
</evidence>
<comment type="caution">
    <text evidence="3">The sequence shown here is derived from an EMBL/GenBank/DDBJ whole genome shotgun (WGS) entry which is preliminary data.</text>
</comment>